<evidence type="ECO:0000256" key="1">
    <source>
        <dbReference type="ARBA" id="ARBA00023157"/>
    </source>
</evidence>
<name>A0AAW1G0C5_ZOAVI</name>
<evidence type="ECO:0000256" key="2">
    <source>
        <dbReference type="SAM" id="SignalP"/>
    </source>
</evidence>
<feature type="signal peptide" evidence="2">
    <location>
        <begin position="1"/>
        <end position="16"/>
    </location>
</feature>
<keyword evidence="1" id="KW-1015">Disulfide bond</keyword>
<keyword evidence="2" id="KW-0732">Signal</keyword>
<evidence type="ECO:0000313" key="5">
    <source>
        <dbReference type="Proteomes" id="UP001488805"/>
    </source>
</evidence>
<protein>
    <recommendedName>
        <fullName evidence="3">C-type lectin domain-containing protein</fullName>
    </recommendedName>
</protein>
<dbReference type="InterPro" id="IPR018378">
    <property type="entry name" value="C-type_lectin_CS"/>
</dbReference>
<dbReference type="PANTHER" id="PTHR22803">
    <property type="entry name" value="MANNOSE, PHOSPHOLIPASE, LECTIN RECEPTOR RELATED"/>
    <property type="match status" value="1"/>
</dbReference>
<dbReference type="CDD" id="cd00037">
    <property type="entry name" value="CLECT"/>
    <property type="match status" value="1"/>
</dbReference>
<accession>A0AAW1G0C5</accession>
<feature type="domain" description="C-type lectin" evidence="3">
    <location>
        <begin position="89"/>
        <end position="199"/>
    </location>
</feature>
<dbReference type="PROSITE" id="PS50041">
    <property type="entry name" value="C_TYPE_LECTIN_2"/>
    <property type="match status" value="1"/>
</dbReference>
<dbReference type="SMART" id="SM00034">
    <property type="entry name" value="CLECT"/>
    <property type="match status" value="1"/>
</dbReference>
<dbReference type="Gene3D" id="3.10.100.10">
    <property type="entry name" value="Mannose-Binding Protein A, subunit A"/>
    <property type="match status" value="1"/>
</dbReference>
<feature type="chain" id="PRO_5043990797" description="C-type lectin domain-containing protein" evidence="2">
    <location>
        <begin position="17"/>
        <end position="205"/>
    </location>
</feature>
<dbReference type="Pfam" id="PF00059">
    <property type="entry name" value="Lectin_C"/>
    <property type="match status" value="1"/>
</dbReference>
<dbReference type="InterPro" id="IPR050111">
    <property type="entry name" value="C-type_lectin/snaclec_domain"/>
</dbReference>
<dbReference type="InterPro" id="IPR001304">
    <property type="entry name" value="C-type_lectin-like"/>
</dbReference>
<comment type="caution">
    <text evidence="4">The sequence shown here is derived from an EMBL/GenBank/DDBJ whole genome shotgun (WGS) entry which is preliminary data.</text>
</comment>
<dbReference type="InterPro" id="IPR016187">
    <property type="entry name" value="CTDL_fold"/>
</dbReference>
<dbReference type="AlphaFoldDB" id="A0AAW1G0C5"/>
<gene>
    <name evidence="4" type="ORF">VZT92_002703</name>
</gene>
<dbReference type="Proteomes" id="UP001488805">
    <property type="component" value="Unassembled WGS sequence"/>
</dbReference>
<reference evidence="4 5" key="1">
    <citation type="journal article" date="2024" name="Genome Biol. Evol.">
        <title>Chromosome-level genome assembly of the viviparous eelpout Zoarces viviparus.</title>
        <authorList>
            <person name="Fuhrmann N."/>
            <person name="Brasseur M.V."/>
            <person name="Bakowski C.E."/>
            <person name="Podsiadlowski L."/>
            <person name="Prost S."/>
            <person name="Krehenwinkel H."/>
            <person name="Mayer C."/>
        </authorList>
    </citation>
    <scope>NUCLEOTIDE SEQUENCE [LARGE SCALE GENOMIC DNA]</scope>
    <source>
        <strain evidence="4">NO-MEL_2022_Ind0_liver</strain>
    </source>
</reference>
<evidence type="ECO:0000313" key="4">
    <source>
        <dbReference type="EMBL" id="KAK9540238.1"/>
    </source>
</evidence>
<sequence length="205" mass="22720">MKTLLVLSLLLCASFAAPAEDKEKAPDAAVEALKEQIVAVPEMEEKMMEDGEVSVPEDSVPVPRNAPVSEEAAAPESRFSFCPSGWFSHGSRCFTLINTPMTWYNAEEHCNGLGGHLASATNPGEYSFLQQMTKLTGQSNAWLGGFILQGRWLWIDREGFYYTNWYGQSSSSSLPCIHLRTSYGWGNTNCGYAYRFICSKNPFSC</sequence>
<evidence type="ECO:0000259" key="3">
    <source>
        <dbReference type="PROSITE" id="PS50041"/>
    </source>
</evidence>
<proteinExistence type="predicted"/>
<dbReference type="PROSITE" id="PS00615">
    <property type="entry name" value="C_TYPE_LECTIN_1"/>
    <property type="match status" value="1"/>
</dbReference>
<dbReference type="SUPFAM" id="SSF56436">
    <property type="entry name" value="C-type lectin-like"/>
    <property type="match status" value="1"/>
</dbReference>
<organism evidence="4 5">
    <name type="scientific">Zoarces viviparus</name>
    <name type="common">Viviparous eelpout</name>
    <name type="synonym">Blennius viviparus</name>
    <dbReference type="NCBI Taxonomy" id="48416"/>
    <lineage>
        <taxon>Eukaryota</taxon>
        <taxon>Metazoa</taxon>
        <taxon>Chordata</taxon>
        <taxon>Craniata</taxon>
        <taxon>Vertebrata</taxon>
        <taxon>Euteleostomi</taxon>
        <taxon>Actinopterygii</taxon>
        <taxon>Neopterygii</taxon>
        <taxon>Teleostei</taxon>
        <taxon>Neoteleostei</taxon>
        <taxon>Acanthomorphata</taxon>
        <taxon>Eupercaria</taxon>
        <taxon>Perciformes</taxon>
        <taxon>Cottioidei</taxon>
        <taxon>Zoarcales</taxon>
        <taxon>Zoarcidae</taxon>
        <taxon>Zoarcinae</taxon>
        <taxon>Zoarces</taxon>
    </lineage>
</organism>
<dbReference type="InterPro" id="IPR016186">
    <property type="entry name" value="C-type_lectin-like/link_sf"/>
</dbReference>
<keyword evidence="5" id="KW-1185">Reference proteome</keyword>
<dbReference type="EMBL" id="JBCEZU010000013">
    <property type="protein sequence ID" value="KAK9540238.1"/>
    <property type="molecule type" value="Genomic_DNA"/>
</dbReference>